<evidence type="ECO:0000313" key="1">
    <source>
        <dbReference type="EMBL" id="XBW04791.1"/>
    </source>
</evidence>
<dbReference type="RefSeq" id="WP_156666069.1">
    <property type="nucleotide sequence ID" value="NZ_CP132970.1"/>
</dbReference>
<sequence length="50" mass="4934">MVSIAFGTGGAVILNRLTSSAKITAASTGHCADARLGVVTAAERQSSTAL</sequence>
<accession>A0AAU7V0E7</accession>
<protein>
    <submittedName>
        <fullName evidence="1">Uncharacterized protein</fullName>
    </submittedName>
</protein>
<dbReference type="EMBL" id="CP132970">
    <property type="protein sequence ID" value="XBW04791.1"/>
    <property type="molecule type" value="Genomic_DNA"/>
</dbReference>
<organism evidence="1">
    <name type="scientific">Rhodococcus sp. D-6</name>
    <dbReference type="NCBI Taxonomy" id="1387842"/>
    <lineage>
        <taxon>Bacteria</taxon>
        <taxon>Bacillati</taxon>
        <taxon>Actinomycetota</taxon>
        <taxon>Actinomycetes</taxon>
        <taxon>Mycobacteriales</taxon>
        <taxon>Nocardiaceae</taxon>
        <taxon>Rhodococcus</taxon>
    </lineage>
</organism>
<proteinExistence type="predicted"/>
<dbReference type="KEGG" id="rhox:RBB84_02075"/>
<reference evidence="1" key="1">
    <citation type="submission" date="2023-08" db="EMBL/GenBank/DDBJ databases">
        <title>The novel hydrolase IpcH responsible for the initial isoprocarb degradation step in Rhodococcus sp. D-6.</title>
        <authorList>
            <person name="Zhu Q."/>
        </authorList>
    </citation>
    <scope>NUCLEOTIDE SEQUENCE</scope>
    <source>
        <strain evidence="1">D-6</strain>
    </source>
</reference>
<name>A0AAU7V0E7_9NOCA</name>
<dbReference type="AlphaFoldDB" id="A0AAU7V0E7"/>
<gene>
    <name evidence="1" type="ORF">RBB84_02075</name>
</gene>